<feature type="transmembrane region" description="Helical" evidence="5">
    <location>
        <begin position="269"/>
        <end position="291"/>
    </location>
</feature>
<evidence type="ECO:0000256" key="3">
    <source>
        <dbReference type="ARBA" id="ARBA00022989"/>
    </source>
</evidence>
<evidence type="ECO:0000256" key="5">
    <source>
        <dbReference type="SAM" id="Phobius"/>
    </source>
</evidence>
<feature type="transmembrane region" description="Helical" evidence="5">
    <location>
        <begin position="454"/>
        <end position="473"/>
    </location>
</feature>
<name>A0A1H9STJ4_9GAMM</name>
<evidence type="ECO:0000313" key="7">
    <source>
        <dbReference type="Proteomes" id="UP000198505"/>
    </source>
</evidence>
<feature type="transmembrane region" description="Helical" evidence="5">
    <location>
        <begin position="127"/>
        <end position="147"/>
    </location>
</feature>
<feature type="transmembrane region" description="Helical" evidence="5">
    <location>
        <begin position="326"/>
        <end position="344"/>
    </location>
</feature>
<feature type="transmembrane region" description="Helical" evidence="5">
    <location>
        <begin position="350"/>
        <end position="371"/>
    </location>
</feature>
<gene>
    <name evidence="6" type="ORF">SAMN04487958_10420</name>
</gene>
<comment type="subcellular location">
    <subcellularLocation>
        <location evidence="1">Membrane</location>
        <topology evidence="1">Multi-pass membrane protein</topology>
    </subcellularLocation>
</comment>
<dbReference type="AlphaFoldDB" id="A0A1H9STJ4"/>
<feature type="transmembrane region" description="Helical" evidence="5">
    <location>
        <begin position="391"/>
        <end position="416"/>
    </location>
</feature>
<dbReference type="EMBL" id="FOGS01000004">
    <property type="protein sequence ID" value="SER88155.1"/>
    <property type="molecule type" value="Genomic_DNA"/>
</dbReference>
<feature type="transmembrane region" description="Helical" evidence="5">
    <location>
        <begin position="186"/>
        <end position="208"/>
    </location>
</feature>
<dbReference type="InterPro" id="IPR001898">
    <property type="entry name" value="SLC13A/DASS"/>
</dbReference>
<evidence type="ECO:0000256" key="2">
    <source>
        <dbReference type="ARBA" id="ARBA00022692"/>
    </source>
</evidence>
<evidence type="ECO:0000313" key="6">
    <source>
        <dbReference type="EMBL" id="SER88155.1"/>
    </source>
</evidence>
<dbReference type="NCBIfam" id="TIGR00785">
    <property type="entry name" value="dass"/>
    <property type="match status" value="1"/>
</dbReference>
<feature type="transmembrane region" description="Helical" evidence="5">
    <location>
        <begin position="87"/>
        <end position="107"/>
    </location>
</feature>
<organism evidence="6 7">
    <name type="scientific">Vreelandella subterranea</name>
    <dbReference type="NCBI Taxonomy" id="416874"/>
    <lineage>
        <taxon>Bacteria</taxon>
        <taxon>Pseudomonadati</taxon>
        <taxon>Pseudomonadota</taxon>
        <taxon>Gammaproteobacteria</taxon>
        <taxon>Oceanospirillales</taxon>
        <taxon>Halomonadaceae</taxon>
        <taxon>Vreelandella</taxon>
    </lineage>
</organism>
<accession>A0A1H9STJ4</accession>
<dbReference type="PANTHER" id="PTHR10283:SF82">
    <property type="entry name" value="SOLUTE CARRIER FAMILY 13 MEMBER 2"/>
    <property type="match status" value="1"/>
</dbReference>
<reference evidence="7" key="1">
    <citation type="submission" date="2016-10" db="EMBL/GenBank/DDBJ databases">
        <authorList>
            <person name="Varghese N."/>
            <person name="Submissions S."/>
        </authorList>
    </citation>
    <scope>NUCLEOTIDE SEQUENCE [LARGE SCALE GENOMIC DNA]</scope>
    <source>
        <strain evidence="7">CGMCC 1.6495</strain>
    </source>
</reference>
<feature type="transmembrane region" description="Helical" evidence="5">
    <location>
        <begin position="59"/>
        <end position="75"/>
    </location>
</feature>
<dbReference type="Proteomes" id="UP000198505">
    <property type="component" value="Unassembled WGS sequence"/>
</dbReference>
<keyword evidence="3 5" id="KW-1133">Transmembrane helix</keyword>
<proteinExistence type="predicted"/>
<feature type="transmembrane region" description="Helical" evidence="5">
    <location>
        <begin position="229"/>
        <end position="249"/>
    </location>
</feature>
<feature type="transmembrane region" description="Helical" evidence="5">
    <location>
        <begin position="159"/>
        <end position="180"/>
    </location>
</feature>
<keyword evidence="7" id="KW-1185">Reference proteome</keyword>
<dbReference type="STRING" id="416874.SAMN04487958_10420"/>
<feature type="transmembrane region" description="Helical" evidence="5">
    <location>
        <begin position="422"/>
        <end position="442"/>
    </location>
</feature>
<keyword evidence="2 5" id="KW-0812">Transmembrane</keyword>
<sequence length="548" mass="58494">MRSNGMMTVWDQLWVSHQQAKTLLMCALPTSGGVGGGASSGNGSGGEPRPPAYTKPQKVGLVLGPLLFAFVLLFFHPADLSVEGRMVLATTLWVAVWWITEAIPIPVTSLLPIVLLPITGALEGSRVTAAYGNPIIFLFLGGFMIALAMEKWGLHKRIALVIIGLLGTSINRIVLGFMAATGFLSMWVSNTASVMMMLPIGTAIVYQVTQELSKTDGDHSDDIDKFSKALIFGIGYGGTIGGLGTLIGTPPNIILAATVSELFGVQISFAEWMLFAFPVVVVLLFAAWLLLTKVVYRVRLADLPGGKAVIDKEKQALGTTSFEEKAVLAVFLFAAFMWITRSFLWEGQLLNIPGINDTMIAMVAAIALFLIPSKSRGGCLLDWEVAKDVPWGILLLFGGGLAIAAGFSSSGLAVWIGEQMSVLEGVNFLMVILLASAMVLFLTEITSNTATATMILPVLASLALALNVHPFVLMVPAAMAANCAFMLPVGTPPNAIIFATGKIKIIEMVRNGFGLNILALVLIVAAVYILLPMMWGVDLTSYPDAFRR</sequence>
<dbReference type="GO" id="GO:0008514">
    <property type="term" value="F:organic anion transmembrane transporter activity"/>
    <property type="evidence" value="ECO:0007669"/>
    <property type="project" value="UniProtKB-ARBA"/>
</dbReference>
<dbReference type="Pfam" id="PF00939">
    <property type="entry name" value="Na_sulph_symp"/>
    <property type="match status" value="1"/>
</dbReference>
<evidence type="ECO:0000256" key="4">
    <source>
        <dbReference type="ARBA" id="ARBA00023136"/>
    </source>
</evidence>
<protein>
    <submittedName>
        <fullName evidence="6">Solute carrier family 13 (Sodium-dependent dicarboxylate transporter), member 2/3/5</fullName>
    </submittedName>
</protein>
<evidence type="ECO:0000256" key="1">
    <source>
        <dbReference type="ARBA" id="ARBA00004141"/>
    </source>
</evidence>
<dbReference type="GO" id="GO:0005886">
    <property type="term" value="C:plasma membrane"/>
    <property type="evidence" value="ECO:0007669"/>
    <property type="project" value="TreeGrafter"/>
</dbReference>
<dbReference type="PANTHER" id="PTHR10283">
    <property type="entry name" value="SOLUTE CARRIER FAMILY 13 MEMBER"/>
    <property type="match status" value="1"/>
</dbReference>
<dbReference type="GO" id="GO:1905039">
    <property type="term" value="P:carboxylic acid transmembrane transport"/>
    <property type="evidence" value="ECO:0007669"/>
    <property type="project" value="UniProtKB-ARBA"/>
</dbReference>
<feature type="transmembrane region" description="Helical" evidence="5">
    <location>
        <begin position="513"/>
        <end position="535"/>
    </location>
</feature>
<dbReference type="CDD" id="cd01115">
    <property type="entry name" value="SLC13_permease"/>
    <property type="match status" value="1"/>
</dbReference>
<keyword evidence="4 5" id="KW-0472">Membrane</keyword>